<dbReference type="AlphaFoldDB" id="A0A099NXN7"/>
<dbReference type="HOGENOM" id="CLU_418027_0_0_1"/>
<proteinExistence type="predicted"/>
<dbReference type="VEuPathDB" id="FungiDB:C5L36_0D04520"/>
<evidence type="ECO:0008006" key="3">
    <source>
        <dbReference type="Google" id="ProtNLM"/>
    </source>
</evidence>
<comment type="caution">
    <text evidence="1">The sequence shown here is derived from an EMBL/GenBank/DDBJ whole genome shotgun (WGS) entry which is preliminary data.</text>
</comment>
<accession>A0A099NXN7</accession>
<organism evidence="1 2">
    <name type="scientific">Pichia kudriavzevii</name>
    <name type="common">Yeast</name>
    <name type="synonym">Issatchenkia orientalis</name>
    <dbReference type="NCBI Taxonomy" id="4909"/>
    <lineage>
        <taxon>Eukaryota</taxon>
        <taxon>Fungi</taxon>
        <taxon>Dikarya</taxon>
        <taxon>Ascomycota</taxon>
        <taxon>Saccharomycotina</taxon>
        <taxon>Pichiomycetes</taxon>
        <taxon>Pichiales</taxon>
        <taxon>Pichiaceae</taxon>
        <taxon>Pichia</taxon>
    </lineage>
</organism>
<reference evidence="2" key="1">
    <citation type="journal article" date="2014" name="Microb. Cell Fact.">
        <title>Exploiting Issatchenkia orientalis SD108 for succinic acid production.</title>
        <authorList>
            <person name="Xiao H."/>
            <person name="Shao Z."/>
            <person name="Jiang Y."/>
            <person name="Dole S."/>
            <person name="Zhao H."/>
        </authorList>
    </citation>
    <scope>NUCLEOTIDE SEQUENCE [LARGE SCALE GENOMIC DNA]</scope>
    <source>
        <strain evidence="2">SD108</strain>
    </source>
</reference>
<name>A0A099NXN7_PICKU</name>
<gene>
    <name evidence="1" type="ORF">JL09_g4086</name>
</gene>
<evidence type="ECO:0000313" key="1">
    <source>
        <dbReference type="EMBL" id="KGK36759.1"/>
    </source>
</evidence>
<sequence>MDDFCIFNPKWALSCEDTASQLLQILCYIHTDRNDKVDNGLDMLDDEMVKQVGVVSAICELGNQFNNGEKADLEAIETDKSRTVFGMVGEFMWFAKFRKIHGLADAVNLKKQFEDGFKLFTLVNGPLLLGDCYIKKEGLKLLSEKWWRQWITNKYEFDSSCFTSRDGMLGLLEGVRYSCVEKPFGFTKNLNDAVAGLLDDDLQDIIIINSNWIPNKNWGVIHDSSIYHASDLINYLKDLDIYLGLSTYSLTYGNWPSLKQYNDQLKRLDSVTPSGGLFERSILSPAWYLQEQLSENVFNPVGDLIDAVESYVPVMGTMKNIGDAVVTTPWNTLYSYWSRGDGEAEPDVNQENEEPITEEDSLANGQYILGLTKKGEILQTFHLQKQDGTWDNPKLVVYEVNGIMFVFLYRETAEVDYQQLSNTITDMYNTYLQELILKQIESLKKKEEFRYIIYDDCKYFSSINILPPDEDSYKYQLQSQKELIEKSLGISDVPDKSTALKTLRIIALMEDKQLHHIAQGHSYEKLTKIGRNHWGLYKRFSPQQWVVVIKEATPSEPIDSIFDDTVHQWLEWVQARGYL</sequence>
<protein>
    <recommendedName>
        <fullName evidence="3">Vacuolar fusion protein CCZ1</fullName>
    </recommendedName>
</protein>
<dbReference type="Proteomes" id="UP000029867">
    <property type="component" value="Unassembled WGS sequence"/>
</dbReference>
<dbReference type="EMBL" id="JQFK01000054">
    <property type="protein sequence ID" value="KGK36759.1"/>
    <property type="molecule type" value="Genomic_DNA"/>
</dbReference>
<dbReference type="eggNOG" id="ENOG502RAN6">
    <property type="taxonomic scope" value="Eukaryota"/>
</dbReference>
<evidence type="ECO:0000313" key="2">
    <source>
        <dbReference type="Proteomes" id="UP000029867"/>
    </source>
</evidence>